<keyword evidence="2" id="KW-1015">Disulfide bond</keyword>
<feature type="signal peptide" evidence="5">
    <location>
        <begin position="1"/>
        <end position="23"/>
    </location>
</feature>
<name>A0A1X7VVH3_AMPQE</name>
<dbReference type="Pfam" id="PF00431">
    <property type="entry name" value="CUB"/>
    <property type="match status" value="1"/>
</dbReference>
<dbReference type="InterPro" id="IPR035914">
    <property type="entry name" value="Sperma_CUB_dom_sf"/>
</dbReference>
<dbReference type="AlphaFoldDB" id="A0A1X7VVH3"/>
<dbReference type="SUPFAM" id="SSF49854">
    <property type="entry name" value="Spermadhesin, CUB domain"/>
    <property type="match status" value="1"/>
</dbReference>
<sequence>MTSCYYIWTCLLLSVALCCNAESTNFSCTSNWCGEKWRSTDRILVYNYTEEVENVTFVRNTTITRKNCTIMDLLLSPNTDRCKTVNMTKSETITFQVTSHRRSTEPEIRELPKELTLGIIATENVDIFGNQSRDAYSELEDKVWQIWVPRGCRMVMFFSEFDLESSPNCSKDYFTIQSTKKQAKIPKYCGGISSAPKDVQITKRRVQLHFHSDSDEVRSGIRATFCFQKNRDVDRSDVLCNCNAGVSNLIKKRHAKSRSNSDSTKSGSNSKSKSKKTKSKKRKMSKKEMKRLMAEQDRLVGQGLRDMMKYGLKAINEYKYSSNKAMRMLAEKYQAALDMSLV</sequence>
<reference evidence="8" key="1">
    <citation type="journal article" date="2010" name="Nature">
        <title>The Amphimedon queenslandica genome and the evolution of animal complexity.</title>
        <authorList>
            <person name="Srivastava M."/>
            <person name="Simakov O."/>
            <person name="Chapman J."/>
            <person name="Fahey B."/>
            <person name="Gauthier M.E."/>
            <person name="Mitros T."/>
            <person name="Richards G.S."/>
            <person name="Conaco C."/>
            <person name="Dacre M."/>
            <person name="Hellsten U."/>
            <person name="Larroux C."/>
            <person name="Putnam N.H."/>
            <person name="Stanke M."/>
            <person name="Adamska M."/>
            <person name="Darling A."/>
            <person name="Degnan S.M."/>
            <person name="Oakley T.H."/>
            <person name="Plachetzki D.C."/>
            <person name="Zhai Y."/>
            <person name="Adamski M."/>
            <person name="Calcino A."/>
            <person name="Cummins S.F."/>
            <person name="Goodstein D.M."/>
            <person name="Harris C."/>
            <person name="Jackson D.J."/>
            <person name="Leys S.P."/>
            <person name="Shu S."/>
            <person name="Woodcroft B.J."/>
            <person name="Vervoort M."/>
            <person name="Kosik K.S."/>
            <person name="Manning G."/>
            <person name="Degnan B.M."/>
            <person name="Rokhsar D.S."/>
        </authorList>
    </citation>
    <scope>NUCLEOTIDE SEQUENCE [LARGE SCALE GENOMIC DNA]</scope>
</reference>
<feature type="compositionally biased region" description="Low complexity" evidence="4">
    <location>
        <begin position="258"/>
        <end position="271"/>
    </location>
</feature>
<gene>
    <name evidence="7" type="primary">109581916</name>
</gene>
<dbReference type="KEGG" id="aqu:109581916"/>
<feature type="domain" description="CUB" evidence="6">
    <location>
        <begin position="116"/>
        <end position="228"/>
    </location>
</feature>
<dbReference type="PROSITE" id="PS01180">
    <property type="entry name" value="CUB"/>
    <property type="match status" value="1"/>
</dbReference>
<comment type="caution">
    <text evidence="3">Lacks conserved residue(s) required for the propagation of feature annotation.</text>
</comment>
<protein>
    <recommendedName>
        <fullName evidence="6">CUB domain-containing protein</fullName>
    </recommendedName>
</protein>
<dbReference type="InterPro" id="IPR000859">
    <property type="entry name" value="CUB_dom"/>
</dbReference>
<keyword evidence="8" id="KW-1185">Reference proteome</keyword>
<dbReference type="Proteomes" id="UP000007879">
    <property type="component" value="Unassembled WGS sequence"/>
</dbReference>
<organism evidence="7">
    <name type="scientific">Amphimedon queenslandica</name>
    <name type="common">Sponge</name>
    <dbReference type="NCBI Taxonomy" id="400682"/>
    <lineage>
        <taxon>Eukaryota</taxon>
        <taxon>Metazoa</taxon>
        <taxon>Porifera</taxon>
        <taxon>Demospongiae</taxon>
        <taxon>Heteroscleromorpha</taxon>
        <taxon>Haplosclerida</taxon>
        <taxon>Niphatidae</taxon>
        <taxon>Amphimedon</taxon>
    </lineage>
</organism>
<evidence type="ECO:0000256" key="5">
    <source>
        <dbReference type="SAM" id="SignalP"/>
    </source>
</evidence>
<proteinExistence type="predicted"/>
<feature type="compositionally biased region" description="Basic residues" evidence="4">
    <location>
        <begin position="272"/>
        <end position="285"/>
    </location>
</feature>
<dbReference type="STRING" id="400682.A0A1X7VVH3"/>
<evidence type="ECO:0000256" key="3">
    <source>
        <dbReference type="PROSITE-ProRule" id="PRU00059"/>
    </source>
</evidence>
<evidence type="ECO:0000256" key="2">
    <source>
        <dbReference type="ARBA" id="ARBA00023157"/>
    </source>
</evidence>
<evidence type="ECO:0000259" key="6">
    <source>
        <dbReference type="PROSITE" id="PS01180"/>
    </source>
</evidence>
<dbReference type="OrthoDB" id="9985152at2759"/>
<keyword evidence="5" id="KW-0732">Signal</keyword>
<reference evidence="7" key="2">
    <citation type="submission" date="2017-05" db="UniProtKB">
        <authorList>
            <consortium name="EnsemblMetazoa"/>
        </authorList>
    </citation>
    <scope>IDENTIFICATION</scope>
</reference>
<accession>A0A1X7VVH3</accession>
<dbReference type="PANTHER" id="PTHR24251">
    <property type="entry name" value="OVOCHYMASE-RELATED"/>
    <property type="match status" value="1"/>
</dbReference>
<dbReference type="Gene3D" id="2.60.120.290">
    <property type="entry name" value="Spermadhesin, CUB domain"/>
    <property type="match status" value="1"/>
</dbReference>
<dbReference type="SMART" id="SM00042">
    <property type="entry name" value="CUB"/>
    <property type="match status" value="1"/>
</dbReference>
<feature type="region of interest" description="Disordered" evidence="4">
    <location>
        <begin position="251"/>
        <end position="290"/>
    </location>
</feature>
<dbReference type="EnsemblMetazoa" id="XM_019996409.1">
    <property type="protein sequence ID" value="XP_019851968.1"/>
    <property type="gene ID" value="LOC109581916"/>
</dbReference>
<evidence type="ECO:0000256" key="4">
    <source>
        <dbReference type="SAM" id="MobiDB-lite"/>
    </source>
</evidence>
<evidence type="ECO:0000313" key="7">
    <source>
        <dbReference type="EnsemblMetazoa" id="Aqu2.1.43403_001"/>
    </source>
</evidence>
<keyword evidence="1" id="KW-0677">Repeat</keyword>
<dbReference type="InParanoid" id="A0A1X7VVH3"/>
<feature type="chain" id="PRO_5011987725" description="CUB domain-containing protein" evidence="5">
    <location>
        <begin position="24"/>
        <end position="342"/>
    </location>
</feature>
<evidence type="ECO:0000256" key="1">
    <source>
        <dbReference type="ARBA" id="ARBA00022737"/>
    </source>
</evidence>
<dbReference type="EnsemblMetazoa" id="Aqu2.1.43403_001">
    <property type="protein sequence ID" value="Aqu2.1.43403_001"/>
    <property type="gene ID" value="Aqu2.1.43403"/>
</dbReference>
<dbReference type="CDD" id="cd00041">
    <property type="entry name" value="CUB"/>
    <property type="match status" value="1"/>
</dbReference>
<evidence type="ECO:0000313" key="8">
    <source>
        <dbReference type="Proteomes" id="UP000007879"/>
    </source>
</evidence>